<evidence type="ECO:0000256" key="4">
    <source>
        <dbReference type="ARBA" id="ARBA00022737"/>
    </source>
</evidence>
<feature type="repeat" description="WD" evidence="5">
    <location>
        <begin position="370"/>
        <end position="411"/>
    </location>
</feature>
<reference evidence="6 7" key="1">
    <citation type="journal article" date="2018" name="BMC Genomics">
        <title>The genome of Naegleria lovaniensis, the basis for a comparative approach to unravel pathogenicity factors of the human pathogenic amoeba N. fowleri.</title>
        <authorList>
            <person name="Liechti N."/>
            <person name="Schurch N."/>
            <person name="Bruggmann R."/>
            <person name="Wittwer M."/>
        </authorList>
    </citation>
    <scope>NUCLEOTIDE SEQUENCE [LARGE SCALE GENOMIC DNA]</scope>
    <source>
        <strain evidence="6 7">ATCC 30569</strain>
    </source>
</reference>
<accession>A0AA88GL47</accession>
<dbReference type="InterPro" id="IPR015943">
    <property type="entry name" value="WD40/YVTN_repeat-like_dom_sf"/>
</dbReference>
<dbReference type="PROSITE" id="PS50294">
    <property type="entry name" value="WD_REPEATS_REGION"/>
    <property type="match status" value="2"/>
</dbReference>
<dbReference type="Gene3D" id="2.130.10.10">
    <property type="entry name" value="YVTN repeat-like/Quinoprotein amine dehydrogenase"/>
    <property type="match status" value="2"/>
</dbReference>
<dbReference type="GO" id="GO:0031929">
    <property type="term" value="P:TOR signaling"/>
    <property type="evidence" value="ECO:0007669"/>
    <property type="project" value="InterPro"/>
</dbReference>
<dbReference type="InterPro" id="IPR020472">
    <property type="entry name" value="WD40_PAC1"/>
</dbReference>
<feature type="repeat" description="WD" evidence="5">
    <location>
        <begin position="1"/>
        <end position="29"/>
    </location>
</feature>
<comment type="caution">
    <text evidence="6">The sequence shown here is derived from an EMBL/GenBank/DDBJ whole genome shotgun (WGS) entry which is preliminary data.</text>
</comment>
<dbReference type="EMBL" id="PYSW02000022">
    <property type="protein sequence ID" value="KAG2382981.1"/>
    <property type="molecule type" value="Genomic_DNA"/>
</dbReference>
<dbReference type="GO" id="GO:0031932">
    <property type="term" value="C:TORC2 complex"/>
    <property type="evidence" value="ECO:0007669"/>
    <property type="project" value="InterPro"/>
</dbReference>
<dbReference type="PRINTS" id="PR00320">
    <property type="entry name" value="GPROTEINBRPT"/>
</dbReference>
<dbReference type="SUPFAM" id="SSF50998">
    <property type="entry name" value="Quinoprotein alcohol dehydrogenase-like"/>
    <property type="match status" value="1"/>
</dbReference>
<feature type="repeat" description="WD" evidence="5">
    <location>
        <begin position="94"/>
        <end position="135"/>
    </location>
</feature>
<dbReference type="PROSITE" id="PS50082">
    <property type="entry name" value="WD_REPEATS_2"/>
    <property type="match status" value="5"/>
</dbReference>
<evidence type="ECO:0000256" key="1">
    <source>
        <dbReference type="ARBA" id="ARBA00009890"/>
    </source>
</evidence>
<feature type="repeat" description="WD" evidence="5">
    <location>
        <begin position="341"/>
        <end position="368"/>
    </location>
</feature>
<dbReference type="Proteomes" id="UP000816034">
    <property type="component" value="Unassembled WGS sequence"/>
</dbReference>
<protein>
    <recommendedName>
        <fullName evidence="2">Target of rapamycin complex subunit LST8</fullName>
    </recommendedName>
</protein>
<dbReference type="PROSITE" id="PS00678">
    <property type="entry name" value="WD_REPEATS_1"/>
    <property type="match status" value="2"/>
</dbReference>
<dbReference type="InterPro" id="IPR037588">
    <property type="entry name" value="MLST8"/>
</dbReference>
<dbReference type="GeneID" id="68097403"/>
<keyword evidence="4" id="KW-0677">Repeat</keyword>
<proteinExistence type="inferred from homology"/>
<keyword evidence="7" id="KW-1185">Reference proteome</keyword>
<evidence type="ECO:0000256" key="3">
    <source>
        <dbReference type="ARBA" id="ARBA00022574"/>
    </source>
</evidence>
<comment type="similarity">
    <text evidence="1">Belongs to the WD repeat LST8 family.</text>
</comment>
<gene>
    <name evidence="6" type="ORF">C9374_004948</name>
</gene>
<dbReference type="SMART" id="SM00320">
    <property type="entry name" value="WD40"/>
    <property type="match status" value="6"/>
</dbReference>
<dbReference type="InterPro" id="IPR019775">
    <property type="entry name" value="WD40_repeat_CS"/>
</dbReference>
<dbReference type="AlphaFoldDB" id="A0AA88GL47"/>
<dbReference type="InterPro" id="IPR001680">
    <property type="entry name" value="WD40_rpt"/>
</dbReference>
<sequence>MPQGVILCTAAYDKTIRLWEPTTNVCSHTITFQDPQVNVLCISHNKNFLAAAANNHIRIYQLATNDQPRGRGMKSSRTQQPQQQQQQLPLFANLEGHTANILALGFQQDDKWMYSGGEDGTVRVWDLRSFTCQREYSVCGSSKQQQRKKKSSKGIRASNNHVNSVVLHPNQVELIAGDQKGYLRIWDLTADKCTYKICVCKGTPIRSVDVSQDGRTIAVANQKGNVYIYHYKCYDETESNIWESYGFSLERNIMTLSNKPIPPSKSLSDFSTAIPGTPTIGSQLHQGDMTPSSSTLPILNTPRHISSSDQTCFITEDGAIRLINQFNAHFNHYILKCKIAPNCTQLATCSSDSTVRLWDLTNQCRLQKTLSGHKRWVWDCTYNSDSSYLVTASSDLTAKLWDCAKGEYIKEYKGHAKAVVCCALHDTPVM</sequence>
<evidence type="ECO:0000313" key="7">
    <source>
        <dbReference type="Proteomes" id="UP000816034"/>
    </source>
</evidence>
<evidence type="ECO:0000256" key="5">
    <source>
        <dbReference type="PROSITE-ProRule" id="PRU00221"/>
    </source>
</evidence>
<dbReference type="PANTHER" id="PTHR19842:SF0">
    <property type="entry name" value="TARGET OF RAPAMYCIN COMPLEX SUBUNIT LST8"/>
    <property type="match status" value="1"/>
</dbReference>
<dbReference type="GO" id="GO:0032956">
    <property type="term" value="P:regulation of actin cytoskeleton organization"/>
    <property type="evidence" value="ECO:0007669"/>
    <property type="project" value="TreeGrafter"/>
</dbReference>
<organism evidence="6 7">
    <name type="scientific">Naegleria lovaniensis</name>
    <name type="common">Amoeba</name>
    <dbReference type="NCBI Taxonomy" id="51637"/>
    <lineage>
        <taxon>Eukaryota</taxon>
        <taxon>Discoba</taxon>
        <taxon>Heterolobosea</taxon>
        <taxon>Tetramitia</taxon>
        <taxon>Eutetramitia</taxon>
        <taxon>Vahlkampfiidae</taxon>
        <taxon>Naegleria</taxon>
    </lineage>
</organism>
<keyword evidence="3 5" id="KW-0853">WD repeat</keyword>
<name>A0AA88GL47_NAELO</name>
<evidence type="ECO:0000256" key="2">
    <source>
        <dbReference type="ARBA" id="ARBA00018867"/>
    </source>
</evidence>
<dbReference type="RefSeq" id="XP_044548660.1">
    <property type="nucleotide sequence ID" value="XM_044694643.1"/>
</dbReference>
<evidence type="ECO:0000313" key="6">
    <source>
        <dbReference type="EMBL" id="KAG2382981.1"/>
    </source>
</evidence>
<feature type="repeat" description="WD" evidence="5">
    <location>
        <begin position="155"/>
        <end position="196"/>
    </location>
</feature>
<dbReference type="GO" id="GO:0031931">
    <property type="term" value="C:TORC1 complex"/>
    <property type="evidence" value="ECO:0007669"/>
    <property type="project" value="InterPro"/>
</dbReference>
<dbReference type="PANTHER" id="PTHR19842">
    <property type="entry name" value="G BETA-LIKE PROTEIN GBL"/>
    <property type="match status" value="1"/>
</dbReference>
<dbReference type="InterPro" id="IPR011047">
    <property type="entry name" value="Quinoprotein_ADH-like_sf"/>
</dbReference>
<dbReference type="Pfam" id="PF00400">
    <property type="entry name" value="WD40"/>
    <property type="match status" value="5"/>
</dbReference>